<name>A0ABQ0GXN5_9HYPH</name>
<keyword evidence="1" id="KW-0472">Membrane</keyword>
<comment type="caution">
    <text evidence="2">The sequence shown here is derived from an EMBL/GenBank/DDBJ whole genome shotgun (WGS) entry which is preliminary data.</text>
</comment>
<evidence type="ECO:0000256" key="1">
    <source>
        <dbReference type="SAM" id="Phobius"/>
    </source>
</evidence>
<organism evidence="2 3">
    <name type="scientific">Phyllobacterium phragmitis</name>
    <dbReference type="NCBI Taxonomy" id="2670329"/>
    <lineage>
        <taxon>Bacteria</taxon>
        <taxon>Pseudomonadati</taxon>
        <taxon>Pseudomonadota</taxon>
        <taxon>Alphaproteobacteria</taxon>
        <taxon>Hyphomicrobiales</taxon>
        <taxon>Phyllobacteriaceae</taxon>
        <taxon>Phyllobacterium</taxon>
    </lineage>
</organism>
<keyword evidence="1" id="KW-1133">Transmembrane helix</keyword>
<evidence type="ECO:0000313" key="2">
    <source>
        <dbReference type="EMBL" id="GAB1581408.1"/>
    </source>
</evidence>
<keyword evidence="1" id="KW-0812">Transmembrane</keyword>
<evidence type="ECO:0000313" key="3">
    <source>
        <dbReference type="Proteomes" id="UP001628091"/>
    </source>
</evidence>
<protein>
    <submittedName>
        <fullName evidence="2">Uncharacterized protein</fullName>
    </submittedName>
</protein>
<proteinExistence type="predicted"/>
<feature type="transmembrane region" description="Helical" evidence="1">
    <location>
        <begin position="15"/>
        <end position="35"/>
    </location>
</feature>
<dbReference type="Proteomes" id="UP001628091">
    <property type="component" value="Unassembled WGS sequence"/>
</dbReference>
<keyword evidence="3" id="KW-1185">Reference proteome</keyword>
<gene>
    <name evidence="2" type="ORF">PPNSA23_13510</name>
</gene>
<accession>A0ABQ0GXN5</accession>
<sequence length="59" mass="5965">MPNAPNTPEPTPLPAGTFAGVVFGLTAGFGPEIVLHADRLNSAMKSAIGATTGFMVIPI</sequence>
<reference evidence="2 3" key="1">
    <citation type="submission" date="2024-10" db="EMBL/GenBank/DDBJ databases">
        <title>Isolation, draft genome sequencing and identification of Phyllobacterium sp. NSA23, isolated from leaf soil.</title>
        <authorList>
            <person name="Akita H."/>
        </authorList>
    </citation>
    <scope>NUCLEOTIDE SEQUENCE [LARGE SCALE GENOMIC DNA]</scope>
    <source>
        <strain evidence="2 3">NSA23</strain>
    </source>
</reference>
<dbReference type="EMBL" id="BAAFZP010000001">
    <property type="protein sequence ID" value="GAB1581408.1"/>
    <property type="molecule type" value="Genomic_DNA"/>
</dbReference>